<protein>
    <submittedName>
        <fullName evidence="2">DUF4381 domain-containing protein</fullName>
    </submittedName>
</protein>
<dbReference type="InterPro" id="IPR025489">
    <property type="entry name" value="DUF4381"/>
</dbReference>
<keyword evidence="1" id="KW-1133">Transmembrane helix</keyword>
<feature type="transmembrane region" description="Helical" evidence="1">
    <location>
        <begin position="37"/>
        <end position="56"/>
    </location>
</feature>
<name>A0ABV3L284_9RHOB</name>
<evidence type="ECO:0000313" key="3">
    <source>
        <dbReference type="Proteomes" id="UP001553161"/>
    </source>
</evidence>
<evidence type="ECO:0000313" key="2">
    <source>
        <dbReference type="EMBL" id="MEV8465636.1"/>
    </source>
</evidence>
<gene>
    <name evidence="2" type="ORF">AB0T83_02425</name>
</gene>
<reference evidence="2 3" key="1">
    <citation type="submission" date="2024-07" db="EMBL/GenBank/DDBJ databases">
        <authorList>
            <person name="Kang M."/>
        </authorList>
    </citation>
    <scope>NUCLEOTIDE SEQUENCE [LARGE SCALE GENOMIC DNA]</scope>
    <source>
        <strain evidence="2 3">DFM31</strain>
    </source>
</reference>
<keyword evidence="1" id="KW-0812">Transmembrane</keyword>
<keyword evidence="3" id="KW-1185">Reference proteome</keyword>
<organism evidence="2 3">
    <name type="scientific">Meridianimarinicoccus marinus</name>
    <dbReference type="NCBI Taxonomy" id="3231483"/>
    <lineage>
        <taxon>Bacteria</taxon>
        <taxon>Pseudomonadati</taxon>
        <taxon>Pseudomonadota</taxon>
        <taxon>Alphaproteobacteria</taxon>
        <taxon>Rhodobacterales</taxon>
        <taxon>Paracoccaceae</taxon>
        <taxon>Meridianimarinicoccus</taxon>
    </lineage>
</organism>
<sequence>MAQPPDTEGKNLVEMLDMLKPIPEPEPISMIPATQGWIWLSLAVLAALVWLGWRAARHWQANAYRRAALKELDAAGDDPAKVADILRRAALVAYPRRKVVGLLGPDWLAFLSETCPGAGFSGDAGEILLRAPWRDEPPDPRVTGLARHWLKAHRREAPA</sequence>
<dbReference type="Pfam" id="PF14316">
    <property type="entry name" value="DUF4381"/>
    <property type="match status" value="1"/>
</dbReference>
<dbReference type="Proteomes" id="UP001553161">
    <property type="component" value="Unassembled WGS sequence"/>
</dbReference>
<dbReference type="EMBL" id="JBFBVU010000002">
    <property type="protein sequence ID" value="MEV8465636.1"/>
    <property type="molecule type" value="Genomic_DNA"/>
</dbReference>
<keyword evidence="1" id="KW-0472">Membrane</keyword>
<accession>A0ABV3L284</accession>
<proteinExistence type="predicted"/>
<comment type="caution">
    <text evidence="2">The sequence shown here is derived from an EMBL/GenBank/DDBJ whole genome shotgun (WGS) entry which is preliminary data.</text>
</comment>
<evidence type="ECO:0000256" key="1">
    <source>
        <dbReference type="SAM" id="Phobius"/>
    </source>
</evidence>
<dbReference type="RefSeq" id="WP_366191233.1">
    <property type="nucleotide sequence ID" value="NZ_JBFBVU010000002.1"/>
</dbReference>